<evidence type="ECO:0000259" key="2">
    <source>
        <dbReference type="SMART" id="SM00829"/>
    </source>
</evidence>
<sequence>MRAIVLEQFGSPDHLKLRDDVDTPEAGPGQVLVRVHAASVNPVDTKIRQHGDQYGIEPPVIIGYDVSGVVEAIGDGVDDLVVGDEVFYTPELDANGAYAEYHVADSGIVVVKPADLSHEEAAAIPLAACTAWQALIDKAGLKIGEHVLIHGGGGVGHFAVQIAHAAGARVVVVGSPEMEDVLLDGGADVFVNYHEADGTSAMEDLSCGLGADVIFDTVGGETLAKSVDALALNGRMVTIVGDASGAFGKVYQKNGSIFPMMMQRDGGMLDRIAALVETGDLEPSIDSVMPLADAAEAHRRIEKGGIEGKIILKP</sequence>
<dbReference type="InterPro" id="IPR020843">
    <property type="entry name" value="ER"/>
</dbReference>
<dbReference type="FunCoup" id="A0A259TWE8">
    <property type="interactions" value="448"/>
</dbReference>
<name>A0A259TWE8_9BACT</name>
<feature type="domain" description="Enoyl reductase (ER)" evidence="2">
    <location>
        <begin position="10"/>
        <end position="312"/>
    </location>
</feature>
<evidence type="ECO:0000313" key="4">
    <source>
        <dbReference type="Proteomes" id="UP000216446"/>
    </source>
</evidence>
<dbReference type="InParanoid" id="A0A259TWE8"/>
<dbReference type="PANTHER" id="PTHR44154:SF1">
    <property type="entry name" value="QUINONE OXIDOREDUCTASE"/>
    <property type="match status" value="1"/>
</dbReference>
<evidence type="ECO:0000313" key="3">
    <source>
        <dbReference type="EMBL" id="OZC01904.1"/>
    </source>
</evidence>
<protein>
    <recommendedName>
        <fullName evidence="2">Enoyl reductase (ER) domain-containing protein</fullName>
    </recommendedName>
</protein>
<dbReference type="Gene3D" id="3.90.180.10">
    <property type="entry name" value="Medium-chain alcohol dehydrogenases, catalytic domain"/>
    <property type="match status" value="1"/>
</dbReference>
<dbReference type="Gene3D" id="3.40.50.720">
    <property type="entry name" value="NAD(P)-binding Rossmann-like Domain"/>
    <property type="match status" value="1"/>
</dbReference>
<dbReference type="SMART" id="SM00829">
    <property type="entry name" value="PKS_ER"/>
    <property type="match status" value="1"/>
</dbReference>
<dbReference type="OrthoDB" id="648910at2"/>
<dbReference type="InterPro" id="IPR013154">
    <property type="entry name" value="ADH-like_N"/>
</dbReference>
<dbReference type="EMBL" id="MQWB01000001">
    <property type="protein sequence ID" value="OZC01904.1"/>
    <property type="molecule type" value="Genomic_DNA"/>
</dbReference>
<dbReference type="Pfam" id="PF08240">
    <property type="entry name" value="ADH_N"/>
    <property type="match status" value="1"/>
</dbReference>
<dbReference type="InterPro" id="IPR036291">
    <property type="entry name" value="NAD(P)-bd_dom_sf"/>
</dbReference>
<evidence type="ECO:0000256" key="1">
    <source>
        <dbReference type="ARBA" id="ARBA00022857"/>
    </source>
</evidence>
<dbReference type="AlphaFoldDB" id="A0A259TWE8"/>
<dbReference type="PANTHER" id="PTHR44154">
    <property type="entry name" value="QUINONE OXIDOREDUCTASE"/>
    <property type="match status" value="1"/>
</dbReference>
<dbReference type="RefSeq" id="WP_094545547.1">
    <property type="nucleotide sequence ID" value="NZ_MQWB01000001.1"/>
</dbReference>
<comment type="caution">
    <text evidence="3">The sequence shown here is derived from an EMBL/GenBank/DDBJ whole genome shotgun (WGS) entry which is preliminary data.</text>
</comment>
<dbReference type="InterPro" id="IPR051603">
    <property type="entry name" value="Zinc-ADH_QOR/CCCR"/>
</dbReference>
<dbReference type="Pfam" id="PF13602">
    <property type="entry name" value="ADH_zinc_N_2"/>
    <property type="match status" value="1"/>
</dbReference>
<dbReference type="InterPro" id="IPR011032">
    <property type="entry name" value="GroES-like_sf"/>
</dbReference>
<keyword evidence="1" id="KW-0521">NADP</keyword>
<reference evidence="3 4" key="1">
    <citation type="submission" date="2016-11" db="EMBL/GenBank/DDBJ databases">
        <title>Study of marine rhodopsin-containing bacteria.</title>
        <authorList>
            <person name="Yoshizawa S."/>
            <person name="Kumagai Y."/>
            <person name="Kogure K."/>
        </authorList>
    </citation>
    <scope>NUCLEOTIDE SEQUENCE [LARGE SCALE GENOMIC DNA]</scope>
    <source>
        <strain evidence="3 4">SG-29</strain>
    </source>
</reference>
<dbReference type="Proteomes" id="UP000216446">
    <property type="component" value="Unassembled WGS sequence"/>
</dbReference>
<keyword evidence="4" id="KW-1185">Reference proteome</keyword>
<dbReference type="SUPFAM" id="SSF51735">
    <property type="entry name" value="NAD(P)-binding Rossmann-fold domains"/>
    <property type="match status" value="1"/>
</dbReference>
<proteinExistence type="predicted"/>
<dbReference type="GO" id="GO:0016491">
    <property type="term" value="F:oxidoreductase activity"/>
    <property type="evidence" value="ECO:0007669"/>
    <property type="project" value="InterPro"/>
</dbReference>
<organism evidence="3 4">
    <name type="scientific">Rubricoccus marinus</name>
    <dbReference type="NCBI Taxonomy" id="716817"/>
    <lineage>
        <taxon>Bacteria</taxon>
        <taxon>Pseudomonadati</taxon>
        <taxon>Rhodothermota</taxon>
        <taxon>Rhodothermia</taxon>
        <taxon>Rhodothermales</taxon>
        <taxon>Rubricoccaceae</taxon>
        <taxon>Rubricoccus</taxon>
    </lineage>
</organism>
<dbReference type="SUPFAM" id="SSF50129">
    <property type="entry name" value="GroES-like"/>
    <property type="match status" value="1"/>
</dbReference>
<gene>
    <name evidence="3" type="ORF">BSZ36_02220</name>
</gene>
<accession>A0A259TWE8</accession>